<dbReference type="Pfam" id="PF03473">
    <property type="entry name" value="MOSC"/>
    <property type="match status" value="1"/>
</dbReference>
<reference evidence="2 3" key="1">
    <citation type="submission" date="2021-03" db="EMBL/GenBank/DDBJ databases">
        <title>Sequencing the genomes of 1000 actinobacteria strains.</title>
        <authorList>
            <person name="Klenk H.-P."/>
        </authorList>
    </citation>
    <scope>NUCLEOTIDE SEQUENCE [LARGE SCALE GENOMIC DNA]</scope>
    <source>
        <strain evidence="2 3">DSM 12936</strain>
    </source>
</reference>
<keyword evidence="3" id="KW-1185">Reference proteome</keyword>
<dbReference type="InterPro" id="IPR005302">
    <property type="entry name" value="MoCF_Sase_C"/>
</dbReference>
<feature type="domain" description="MOSC" evidence="1">
    <location>
        <begin position="126"/>
        <end position="273"/>
    </location>
</feature>
<dbReference type="EMBL" id="JAGIOB010000001">
    <property type="protein sequence ID" value="MBP2418990.1"/>
    <property type="molecule type" value="Genomic_DNA"/>
</dbReference>
<dbReference type="PANTHER" id="PTHR14237">
    <property type="entry name" value="MOLYBDOPTERIN COFACTOR SULFURASE MOSC"/>
    <property type="match status" value="1"/>
</dbReference>
<evidence type="ECO:0000313" key="2">
    <source>
        <dbReference type="EMBL" id="MBP2418990.1"/>
    </source>
</evidence>
<gene>
    <name evidence="2" type="ORF">JOF54_003912</name>
</gene>
<dbReference type="RefSeq" id="WP_307804410.1">
    <property type="nucleotide sequence ID" value="NZ_BAAAMH010000011.1"/>
</dbReference>
<protein>
    <submittedName>
        <fullName evidence="2">Uncharacterized protein YcbX</fullName>
    </submittedName>
</protein>
<dbReference type="Pfam" id="PF03476">
    <property type="entry name" value="MOSC_N"/>
    <property type="match status" value="1"/>
</dbReference>
<dbReference type="PANTHER" id="PTHR14237:SF19">
    <property type="entry name" value="MITOCHONDRIAL AMIDOXIME REDUCING COMPONENT 1"/>
    <property type="match status" value="1"/>
</dbReference>
<accession>A0ABS4ZD40</accession>
<dbReference type="SUPFAM" id="SSF50800">
    <property type="entry name" value="PK beta-barrel domain-like"/>
    <property type="match status" value="1"/>
</dbReference>
<dbReference type="InterPro" id="IPR005303">
    <property type="entry name" value="MOCOS_middle"/>
</dbReference>
<sequence length="283" mass="30291">MPTETVTLTSLARYPLKSGRAEPLAEAVVEPWGLAGDRRWMVVDEAGAMLTGRQVPGMVLVEAEVAPDALVLRAAGRPELRVPVPPGPDRVEVDLWGSRFPATPAPGAEAWLADVLGRPAALLHLADPRGRPADPAFAGPDDVVSLADGFPLMLTSESSLAALDAWVAAGPRPEEGPLGMGRFRPNLVVAGAEAWAEDRWRRVRVGEVVLRVVKGCERCAFTLVDPATAERTKEPLTSLARHRRLDGKTWFGVNLVPEQAGGRLRVGDAVEVLEAVEEPGPLR</sequence>
<proteinExistence type="predicted"/>
<organism evidence="2 3">
    <name type="scientific">Microlunatus capsulatus</name>
    <dbReference type="NCBI Taxonomy" id="99117"/>
    <lineage>
        <taxon>Bacteria</taxon>
        <taxon>Bacillati</taxon>
        <taxon>Actinomycetota</taxon>
        <taxon>Actinomycetes</taxon>
        <taxon>Propionibacteriales</taxon>
        <taxon>Propionibacteriaceae</taxon>
        <taxon>Microlunatus</taxon>
    </lineage>
</organism>
<dbReference type="InterPro" id="IPR011037">
    <property type="entry name" value="Pyrv_Knase-like_insert_dom_sf"/>
</dbReference>
<evidence type="ECO:0000313" key="3">
    <source>
        <dbReference type="Proteomes" id="UP000758168"/>
    </source>
</evidence>
<comment type="caution">
    <text evidence="2">The sequence shown here is derived from an EMBL/GenBank/DDBJ whole genome shotgun (WGS) entry which is preliminary data.</text>
</comment>
<evidence type="ECO:0000259" key="1">
    <source>
        <dbReference type="PROSITE" id="PS51340"/>
    </source>
</evidence>
<name>A0ABS4ZD40_9ACTN</name>
<dbReference type="PROSITE" id="PS51340">
    <property type="entry name" value="MOSC"/>
    <property type="match status" value="1"/>
</dbReference>
<dbReference type="Gene3D" id="2.40.33.20">
    <property type="entry name" value="PK beta-barrel domain-like"/>
    <property type="match status" value="1"/>
</dbReference>
<dbReference type="SUPFAM" id="SSF141673">
    <property type="entry name" value="MOSC N-terminal domain-like"/>
    <property type="match status" value="1"/>
</dbReference>
<dbReference type="Proteomes" id="UP000758168">
    <property type="component" value="Unassembled WGS sequence"/>
</dbReference>